<evidence type="ECO:0000256" key="4">
    <source>
        <dbReference type="ARBA" id="ARBA00022475"/>
    </source>
</evidence>
<dbReference type="GO" id="GO:0005524">
    <property type="term" value="F:ATP binding"/>
    <property type="evidence" value="ECO:0007669"/>
    <property type="project" value="UniProtKB-KW"/>
</dbReference>
<keyword evidence="5" id="KW-0597">Phosphoprotein</keyword>
<dbReference type="Pfam" id="PF02518">
    <property type="entry name" value="HATPase_c"/>
    <property type="match status" value="1"/>
</dbReference>
<keyword evidence="9" id="KW-0067">ATP-binding</keyword>
<evidence type="ECO:0000313" key="14">
    <source>
        <dbReference type="EMBL" id="PHZ83492.1"/>
    </source>
</evidence>
<keyword evidence="7" id="KW-0547">Nucleotide-binding</keyword>
<dbReference type="FunFam" id="3.30.565.10:FF:000023">
    <property type="entry name" value="PAS domain-containing sensor histidine kinase"/>
    <property type="match status" value="1"/>
</dbReference>
<evidence type="ECO:0000256" key="8">
    <source>
        <dbReference type="ARBA" id="ARBA00022777"/>
    </source>
</evidence>
<evidence type="ECO:0000256" key="3">
    <source>
        <dbReference type="ARBA" id="ARBA00012438"/>
    </source>
</evidence>
<keyword evidence="6" id="KW-0808">Transferase</keyword>
<dbReference type="Pfam" id="PF00512">
    <property type="entry name" value="HisKA"/>
    <property type="match status" value="1"/>
</dbReference>
<feature type="domain" description="Histidine kinase" evidence="13">
    <location>
        <begin position="193"/>
        <end position="414"/>
    </location>
</feature>
<evidence type="ECO:0000256" key="9">
    <source>
        <dbReference type="ARBA" id="ARBA00022840"/>
    </source>
</evidence>
<dbReference type="Gene3D" id="3.30.450.20">
    <property type="entry name" value="PAS domain"/>
    <property type="match status" value="1"/>
</dbReference>
<dbReference type="InterPro" id="IPR004358">
    <property type="entry name" value="Sig_transdc_His_kin-like_C"/>
</dbReference>
<keyword evidence="8" id="KW-0418">Kinase</keyword>
<dbReference type="InterPro" id="IPR003661">
    <property type="entry name" value="HisK_dim/P_dom"/>
</dbReference>
<accession>A0A2G4YME9</accession>
<dbReference type="AlphaFoldDB" id="A0A2G4YME9"/>
<dbReference type="EMBL" id="PDEM01000033">
    <property type="protein sequence ID" value="PHZ83492.1"/>
    <property type="molecule type" value="Genomic_DNA"/>
</dbReference>
<dbReference type="GO" id="GO:0000155">
    <property type="term" value="F:phosphorelay sensor kinase activity"/>
    <property type="evidence" value="ECO:0007669"/>
    <property type="project" value="InterPro"/>
</dbReference>
<dbReference type="FunFam" id="1.10.287.130:FF:000038">
    <property type="entry name" value="Sensory transduction histidine kinase"/>
    <property type="match status" value="1"/>
</dbReference>
<dbReference type="SMART" id="SM00388">
    <property type="entry name" value="HisKA"/>
    <property type="match status" value="1"/>
</dbReference>
<dbReference type="SUPFAM" id="SSF47384">
    <property type="entry name" value="Homodimeric domain of signal transducing histidine kinase"/>
    <property type="match status" value="1"/>
</dbReference>
<keyword evidence="10" id="KW-0902">Two-component regulatory system</keyword>
<dbReference type="PANTHER" id="PTHR43711:SF26">
    <property type="entry name" value="SENSOR HISTIDINE KINASE RCSC"/>
    <property type="match status" value="1"/>
</dbReference>
<dbReference type="InterPro" id="IPR005467">
    <property type="entry name" value="His_kinase_dom"/>
</dbReference>
<dbReference type="SMART" id="SM00387">
    <property type="entry name" value="HATPase_c"/>
    <property type="match status" value="1"/>
</dbReference>
<comment type="caution">
    <text evidence="14">The sequence shown here is derived from an EMBL/GenBank/DDBJ whole genome shotgun (WGS) entry which is preliminary data.</text>
</comment>
<keyword evidence="11" id="KW-0472">Membrane</keyword>
<evidence type="ECO:0000313" key="15">
    <source>
        <dbReference type="Proteomes" id="UP000229730"/>
    </source>
</evidence>
<organism evidence="14 15">
    <name type="scientific">Paremcibacter congregatus</name>
    <dbReference type="NCBI Taxonomy" id="2043170"/>
    <lineage>
        <taxon>Bacteria</taxon>
        <taxon>Pseudomonadati</taxon>
        <taxon>Pseudomonadota</taxon>
        <taxon>Alphaproteobacteria</taxon>
        <taxon>Emcibacterales</taxon>
        <taxon>Emcibacteraceae</taxon>
        <taxon>Paremcibacter</taxon>
    </lineage>
</organism>
<dbReference type="GO" id="GO:0005886">
    <property type="term" value="C:plasma membrane"/>
    <property type="evidence" value="ECO:0007669"/>
    <property type="project" value="UniProtKB-SubCell"/>
</dbReference>
<dbReference type="OrthoDB" id="8477705at2"/>
<evidence type="ECO:0000256" key="2">
    <source>
        <dbReference type="ARBA" id="ARBA00004236"/>
    </source>
</evidence>
<proteinExistence type="predicted"/>
<dbReference type="Gene3D" id="3.30.565.10">
    <property type="entry name" value="Histidine kinase-like ATPase, C-terminal domain"/>
    <property type="match status" value="1"/>
</dbReference>
<dbReference type="SUPFAM" id="SSF55874">
    <property type="entry name" value="ATPase domain of HSP90 chaperone/DNA topoisomerase II/histidine kinase"/>
    <property type="match status" value="1"/>
</dbReference>
<comment type="catalytic activity">
    <reaction evidence="1">
        <text>ATP + protein L-histidine = ADP + protein N-phospho-L-histidine.</text>
        <dbReference type="EC" id="2.7.13.3"/>
    </reaction>
</comment>
<evidence type="ECO:0000256" key="5">
    <source>
        <dbReference type="ARBA" id="ARBA00022553"/>
    </source>
</evidence>
<dbReference type="PANTHER" id="PTHR43711">
    <property type="entry name" value="TWO-COMPONENT HISTIDINE KINASE"/>
    <property type="match status" value="1"/>
</dbReference>
<dbReference type="Gene3D" id="1.10.287.130">
    <property type="match status" value="1"/>
</dbReference>
<dbReference type="EC" id="2.7.13.3" evidence="3"/>
<sequence length="418" mass="46261">MSRNLQAKPSPGQKQNRHAASPVFPGHLLDHLACGIIVIDAQQNILTLNQWMVNHSMLCPETAVGQNFLDLFPDMKNTQLDKSIEAALRYDIKSVLTPDINLTPLPLFEHHPSNTPQNNSKTSLRHAINISPVAQPDQTTACLIQITKVANSSLKDSLFFEQSLRMMDETEALRQSQRSAEQANKAKSEFLALMSHELRTPLNAIIGFADILKNELLGPHAITQYKDYSHDISEAGNHLLNLINDILDISKIDAGKYALNEEIVDVHEVVRNTRSLIRNQISDNGQTLTIHYEDDLPDLKVDGRSLKQMVLNLLSNAIKFTPDGGTIDMKVKLNKNRDMVFSVVDNGIGIAPHEIPQLLQPFTQSESNMTRECQGTGLGLSLVKKMVELHGGTLHLASELGNGTTVTLTFPAERVIAV</sequence>
<dbReference type="InterPro" id="IPR036890">
    <property type="entry name" value="HATPase_C_sf"/>
</dbReference>
<dbReference type="InterPro" id="IPR050736">
    <property type="entry name" value="Sensor_HK_Regulatory"/>
</dbReference>
<evidence type="ECO:0000256" key="6">
    <source>
        <dbReference type="ARBA" id="ARBA00022679"/>
    </source>
</evidence>
<evidence type="ECO:0000256" key="7">
    <source>
        <dbReference type="ARBA" id="ARBA00022741"/>
    </source>
</evidence>
<gene>
    <name evidence="14" type="ORF">CRD36_18235</name>
</gene>
<name>A0A2G4YME9_9PROT</name>
<dbReference type="InParanoid" id="A0A2G4YME9"/>
<reference evidence="14 15" key="1">
    <citation type="submission" date="2017-10" db="EMBL/GenBank/DDBJ databases">
        <title>Frigbacter circumglobatus gen. nov. sp. nov., isolated from sediment cultured in situ.</title>
        <authorList>
            <person name="Zhao Z."/>
        </authorList>
    </citation>
    <scope>NUCLEOTIDE SEQUENCE [LARGE SCALE GENOMIC DNA]</scope>
    <source>
        <strain evidence="14 15">ZYL</strain>
    </source>
</reference>
<evidence type="ECO:0000259" key="13">
    <source>
        <dbReference type="PROSITE" id="PS50109"/>
    </source>
</evidence>
<dbReference type="InterPro" id="IPR003594">
    <property type="entry name" value="HATPase_dom"/>
</dbReference>
<feature type="region of interest" description="Disordered" evidence="12">
    <location>
        <begin position="1"/>
        <end position="21"/>
    </location>
</feature>
<protein>
    <recommendedName>
        <fullName evidence="3">histidine kinase</fullName>
        <ecNumber evidence="3">2.7.13.3</ecNumber>
    </recommendedName>
</protein>
<dbReference type="CDD" id="cd00130">
    <property type="entry name" value="PAS"/>
    <property type="match status" value="1"/>
</dbReference>
<evidence type="ECO:0000256" key="10">
    <source>
        <dbReference type="ARBA" id="ARBA00023012"/>
    </source>
</evidence>
<dbReference type="RefSeq" id="WP_099475385.1">
    <property type="nucleotide sequence ID" value="NZ_CP041025.1"/>
</dbReference>
<dbReference type="Proteomes" id="UP000229730">
    <property type="component" value="Unassembled WGS sequence"/>
</dbReference>
<dbReference type="PRINTS" id="PR00344">
    <property type="entry name" value="BCTRLSENSOR"/>
</dbReference>
<evidence type="ECO:0000256" key="11">
    <source>
        <dbReference type="ARBA" id="ARBA00023136"/>
    </source>
</evidence>
<dbReference type="SUPFAM" id="SSF55785">
    <property type="entry name" value="PYP-like sensor domain (PAS domain)"/>
    <property type="match status" value="1"/>
</dbReference>
<dbReference type="InterPro" id="IPR000014">
    <property type="entry name" value="PAS"/>
</dbReference>
<dbReference type="InterPro" id="IPR036097">
    <property type="entry name" value="HisK_dim/P_sf"/>
</dbReference>
<dbReference type="InterPro" id="IPR035965">
    <property type="entry name" value="PAS-like_dom_sf"/>
</dbReference>
<dbReference type="PROSITE" id="PS50109">
    <property type="entry name" value="HIS_KIN"/>
    <property type="match status" value="1"/>
</dbReference>
<dbReference type="FunCoup" id="A0A2G4YME9">
    <property type="interactions" value="175"/>
</dbReference>
<dbReference type="CDD" id="cd16922">
    <property type="entry name" value="HATPase_EvgS-ArcB-TorS-like"/>
    <property type="match status" value="1"/>
</dbReference>
<keyword evidence="15" id="KW-1185">Reference proteome</keyword>
<keyword evidence="4" id="KW-1003">Cell membrane</keyword>
<dbReference type="CDD" id="cd00082">
    <property type="entry name" value="HisKA"/>
    <property type="match status" value="1"/>
</dbReference>
<comment type="subcellular location">
    <subcellularLocation>
        <location evidence="2">Cell membrane</location>
    </subcellularLocation>
</comment>
<evidence type="ECO:0000256" key="12">
    <source>
        <dbReference type="SAM" id="MobiDB-lite"/>
    </source>
</evidence>
<evidence type="ECO:0000256" key="1">
    <source>
        <dbReference type="ARBA" id="ARBA00000085"/>
    </source>
</evidence>